<feature type="binding site" evidence="7">
    <location>
        <position position="56"/>
    </location>
    <ligand>
        <name>carbamoyl phosphate</name>
        <dbReference type="ChEBI" id="CHEBI:58228"/>
    </ligand>
</feature>
<dbReference type="PANTHER" id="PTHR45753">
    <property type="entry name" value="ORNITHINE CARBAMOYLTRANSFERASE, MITOCHONDRIAL"/>
    <property type="match status" value="1"/>
</dbReference>
<dbReference type="InterPro" id="IPR006131">
    <property type="entry name" value="Asp_carbamoyltransf_Asp/Orn-bd"/>
</dbReference>
<dbReference type="InterPro" id="IPR006132">
    <property type="entry name" value="Asp/Orn_carbamoyltranf_P-bd"/>
</dbReference>
<feature type="domain" description="Aspartate/ornithine carbamoyltransferase carbamoyl-P binding" evidence="9">
    <location>
        <begin position="4"/>
        <end position="147"/>
    </location>
</feature>
<dbReference type="EC" id="2.1.3.2" evidence="7"/>
<evidence type="ECO:0000256" key="3">
    <source>
        <dbReference type="ARBA" id="ARBA00022679"/>
    </source>
</evidence>
<evidence type="ECO:0000256" key="6">
    <source>
        <dbReference type="ARBA" id="ARBA00048859"/>
    </source>
</evidence>
<feature type="binding site" evidence="7">
    <location>
        <position position="221"/>
    </location>
    <ligand>
        <name>L-aspartate</name>
        <dbReference type="ChEBI" id="CHEBI:29991"/>
    </ligand>
</feature>
<dbReference type="NCBIfam" id="TIGR00670">
    <property type="entry name" value="asp_carb_tr"/>
    <property type="match status" value="1"/>
</dbReference>
<dbReference type="GO" id="GO:0016597">
    <property type="term" value="F:amino acid binding"/>
    <property type="evidence" value="ECO:0007669"/>
    <property type="project" value="InterPro"/>
</dbReference>
<dbReference type="HAMAP" id="MF_00001">
    <property type="entry name" value="Asp_carb_tr"/>
    <property type="match status" value="1"/>
</dbReference>
<dbReference type="InterPro" id="IPR006130">
    <property type="entry name" value="Asp/Orn_carbamoylTrfase"/>
</dbReference>
<feature type="binding site" evidence="7">
    <location>
        <position position="134"/>
    </location>
    <ligand>
        <name>carbamoyl phosphate</name>
        <dbReference type="ChEBI" id="CHEBI:58228"/>
    </ligand>
</feature>
<evidence type="ECO:0000256" key="4">
    <source>
        <dbReference type="ARBA" id="ARBA00022975"/>
    </source>
</evidence>
<dbReference type="Pfam" id="PF00185">
    <property type="entry name" value="OTCace"/>
    <property type="match status" value="1"/>
</dbReference>
<comment type="function">
    <text evidence="5 7">Catalyzes the condensation of carbamoyl phosphate and aspartate to form carbamoyl aspartate and inorganic phosphate, the committed step in the de novo pyrimidine nucleotide biosynthesis pathway.</text>
</comment>
<name>A0AAT9FGW8_9BACT</name>
<dbReference type="PRINTS" id="PR00101">
    <property type="entry name" value="ATCASE"/>
</dbReference>
<dbReference type="NCBIfam" id="NF002032">
    <property type="entry name" value="PRK00856.1"/>
    <property type="match status" value="1"/>
</dbReference>
<evidence type="ECO:0000256" key="5">
    <source>
        <dbReference type="ARBA" id="ARBA00043884"/>
    </source>
</evidence>
<evidence type="ECO:0000256" key="7">
    <source>
        <dbReference type="HAMAP-Rule" id="MF_00001"/>
    </source>
</evidence>
<evidence type="ECO:0000259" key="9">
    <source>
        <dbReference type="Pfam" id="PF02729"/>
    </source>
</evidence>
<dbReference type="GO" id="GO:0044205">
    <property type="term" value="P:'de novo' UMP biosynthetic process"/>
    <property type="evidence" value="ECO:0007669"/>
    <property type="project" value="UniProtKB-UniRule"/>
</dbReference>
<organism evidence="10">
    <name type="scientific">Oceaniferula spumae</name>
    <dbReference type="NCBI Taxonomy" id="2979115"/>
    <lineage>
        <taxon>Bacteria</taxon>
        <taxon>Pseudomonadati</taxon>
        <taxon>Verrucomicrobiota</taxon>
        <taxon>Verrucomicrobiia</taxon>
        <taxon>Verrucomicrobiales</taxon>
        <taxon>Verrucomicrobiaceae</taxon>
        <taxon>Oceaniferula</taxon>
    </lineage>
</organism>
<evidence type="ECO:0000256" key="2">
    <source>
        <dbReference type="ARBA" id="ARBA00008896"/>
    </source>
</evidence>
<comment type="subunit">
    <text evidence="7">Heterododecamer (2C3:3R2) of six catalytic PyrB chains organized as two trimers (C3), and six regulatory PyrI chains organized as three dimers (R2).</text>
</comment>
<feature type="binding site" evidence="7">
    <location>
        <position position="167"/>
    </location>
    <ligand>
        <name>L-aspartate</name>
        <dbReference type="ChEBI" id="CHEBI:29991"/>
    </ligand>
</feature>
<feature type="binding site" evidence="7">
    <location>
        <position position="84"/>
    </location>
    <ligand>
        <name>L-aspartate</name>
        <dbReference type="ChEBI" id="CHEBI:29991"/>
    </ligand>
</feature>
<dbReference type="KEGG" id="osu:NT6N_02570"/>
<comment type="catalytic activity">
    <reaction evidence="6 7">
        <text>carbamoyl phosphate + L-aspartate = N-carbamoyl-L-aspartate + phosphate + H(+)</text>
        <dbReference type="Rhea" id="RHEA:20013"/>
        <dbReference type="ChEBI" id="CHEBI:15378"/>
        <dbReference type="ChEBI" id="CHEBI:29991"/>
        <dbReference type="ChEBI" id="CHEBI:32814"/>
        <dbReference type="ChEBI" id="CHEBI:43474"/>
        <dbReference type="ChEBI" id="CHEBI:58228"/>
        <dbReference type="EC" id="2.1.3.2"/>
    </reaction>
</comment>
<feature type="binding site" evidence="7">
    <location>
        <position position="264"/>
    </location>
    <ligand>
        <name>carbamoyl phosphate</name>
        <dbReference type="ChEBI" id="CHEBI:58228"/>
    </ligand>
</feature>
<comment type="pathway">
    <text evidence="1 7">Pyrimidine metabolism; UMP biosynthesis via de novo pathway; (S)-dihydroorotate from bicarbonate: step 2/3.</text>
</comment>
<evidence type="ECO:0000256" key="1">
    <source>
        <dbReference type="ARBA" id="ARBA00004852"/>
    </source>
</evidence>
<dbReference type="PANTHER" id="PTHR45753:SF6">
    <property type="entry name" value="ASPARTATE CARBAMOYLTRANSFERASE"/>
    <property type="match status" value="1"/>
</dbReference>
<dbReference type="AlphaFoldDB" id="A0AAT9FGW8"/>
<dbReference type="Pfam" id="PF02729">
    <property type="entry name" value="OTCace_N"/>
    <property type="match status" value="1"/>
</dbReference>
<keyword evidence="3 7" id="KW-0808">Transferase</keyword>
<dbReference type="GO" id="GO:0005829">
    <property type="term" value="C:cytosol"/>
    <property type="evidence" value="ECO:0007669"/>
    <property type="project" value="TreeGrafter"/>
</dbReference>
<feature type="binding site" evidence="7">
    <location>
        <position position="137"/>
    </location>
    <ligand>
        <name>carbamoyl phosphate</name>
        <dbReference type="ChEBI" id="CHEBI:58228"/>
    </ligand>
</feature>
<dbReference type="EMBL" id="AP026866">
    <property type="protein sequence ID" value="BDS05217.1"/>
    <property type="molecule type" value="Genomic_DNA"/>
</dbReference>
<feature type="domain" description="Aspartate/ornithine carbamoyltransferase Asp/Orn-binding" evidence="8">
    <location>
        <begin position="154"/>
        <end position="301"/>
    </location>
</feature>
<dbReference type="Gene3D" id="3.40.50.1370">
    <property type="entry name" value="Aspartate/ornithine carbamoyltransferase"/>
    <property type="match status" value="2"/>
</dbReference>
<dbReference type="GO" id="GO:0006520">
    <property type="term" value="P:amino acid metabolic process"/>
    <property type="evidence" value="ECO:0007669"/>
    <property type="project" value="InterPro"/>
</dbReference>
<reference evidence="10" key="1">
    <citation type="submission" date="2024-07" db="EMBL/GenBank/DDBJ databases">
        <title>Complete genome sequence of Verrucomicrobiaceae bacterium NT6N.</title>
        <authorList>
            <person name="Huang C."/>
            <person name="Takami H."/>
            <person name="Hamasaki K."/>
        </authorList>
    </citation>
    <scope>NUCLEOTIDE SEQUENCE</scope>
    <source>
        <strain evidence="10">NT6N</strain>
    </source>
</reference>
<evidence type="ECO:0000259" key="8">
    <source>
        <dbReference type="Pfam" id="PF00185"/>
    </source>
</evidence>
<dbReference type="PRINTS" id="PR00100">
    <property type="entry name" value="AOTCASE"/>
</dbReference>
<evidence type="ECO:0000313" key="10">
    <source>
        <dbReference type="EMBL" id="BDS05217.1"/>
    </source>
</evidence>
<dbReference type="InterPro" id="IPR002082">
    <property type="entry name" value="Asp_carbamoyltransf"/>
</dbReference>
<protein>
    <recommendedName>
        <fullName evidence="7">Aspartate carbamoyltransferase</fullName>
        <ecNumber evidence="7">2.1.3.2</ecNumber>
    </recommendedName>
    <alternativeName>
        <fullName evidence="7">Aspartate transcarbamylase</fullName>
        <shortName evidence="7">ATCase</shortName>
    </alternativeName>
</protein>
<dbReference type="SUPFAM" id="SSF53671">
    <property type="entry name" value="Aspartate/ornithine carbamoyltransferase"/>
    <property type="match status" value="1"/>
</dbReference>
<feature type="binding site" evidence="7">
    <location>
        <position position="263"/>
    </location>
    <ligand>
        <name>carbamoyl phosphate</name>
        <dbReference type="ChEBI" id="CHEBI:58228"/>
    </ligand>
</feature>
<feature type="binding site" evidence="7">
    <location>
        <position position="106"/>
    </location>
    <ligand>
        <name>carbamoyl phosphate</name>
        <dbReference type="ChEBI" id="CHEBI:58228"/>
    </ligand>
</feature>
<keyword evidence="4 7" id="KW-0665">Pyrimidine biosynthesis</keyword>
<dbReference type="PROSITE" id="PS00097">
    <property type="entry name" value="CARBAMOYLTRANSFERASE"/>
    <property type="match status" value="1"/>
</dbReference>
<dbReference type="GO" id="GO:0004070">
    <property type="term" value="F:aspartate carbamoyltransferase activity"/>
    <property type="evidence" value="ECO:0007669"/>
    <property type="project" value="UniProtKB-UniRule"/>
</dbReference>
<dbReference type="InterPro" id="IPR036901">
    <property type="entry name" value="Asp/Orn_carbamoylTrfase_sf"/>
</dbReference>
<gene>
    <name evidence="10" type="primary">pyrB_1</name>
    <name evidence="7" type="synonym">pyrB</name>
    <name evidence="10" type="ORF">NT6N_02570</name>
</gene>
<proteinExistence type="inferred from homology"/>
<feature type="binding site" evidence="7">
    <location>
        <position position="57"/>
    </location>
    <ligand>
        <name>carbamoyl phosphate</name>
        <dbReference type="ChEBI" id="CHEBI:58228"/>
    </ligand>
</feature>
<comment type="similarity">
    <text evidence="2 7">Belongs to the aspartate/ornithine carbamoyltransferase superfamily. ATCase family.</text>
</comment>
<accession>A0AAT9FGW8</accession>
<sequence>MTRKDLLDIESLSREEIEHLLDQAGPFKDLFTRSVKKVPALKGKSVLTLFYEPSTRTLSSFEVAAKRLSADVTNFDVPHSSVVKGETVKDTIDTLQAMRTDYIIVRNKMPGLPQMIARETKACVINAGDGAHAHPTQALLDGFTFREVFPDLTGKKILIVGDILHSRVARSTSTLMRKLGVEVAWLGPGSLVPKHGPKDIKRFTNYDEAMRWAPDCVYLLRVQMERQAVQYFPSLREYTKLYGITYDRFKQLSDQGTYIMHPGPVNRGVELCDAVMDYDRCLINQQVENGIAARMAVLYWLKPDQVPEA</sequence>
<dbReference type="GO" id="GO:0006207">
    <property type="term" value="P:'de novo' pyrimidine nucleobase biosynthetic process"/>
    <property type="evidence" value="ECO:0007669"/>
    <property type="project" value="InterPro"/>
</dbReference>